<evidence type="ECO:0000259" key="3">
    <source>
        <dbReference type="Pfam" id="PF14690"/>
    </source>
</evidence>
<dbReference type="PANTHER" id="PTHR33498">
    <property type="entry name" value="TRANSPOSASE FOR INSERTION SEQUENCE ELEMENT IS1557"/>
    <property type="match status" value="1"/>
</dbReference>
<dbReference type="InterPro" id="IPR047951">
    <property type="entry name" value="Transpos_ISL3"/>
</dbReference>
<gene>
    <name evidence="4" type="ORF">EHO51_18495</name>
</gene>
<geneLocation type="plasmid" evidence="5">
    <name>pgw6_1</name>
</geneLocation>
<keyword evidence="4" id="KW-0614">Plasmid</keyword>
<sequence>MTKKANFAFGPGVVVRGVVFRENRWFVWADGAGARSCPECGGASASRHSWHVRRLHDLPIQGAPVVLELRSGRWRCLNERCARKTFVERLTTASPFARKTRRVSDLVRLFGHAAGGRTSEKLLARLAMPVSDNAILRQLKRHSYERRDGAPLRAIAIDDWSWRKGFNYGTIVDLERRIVADVLETRSAKETAEWLKQHAEIVVVSRDRCGRCAQGVRQGAPQARQVADRFHLPAELARKHERHMTRISRFAGRPKLPAVPGDRQAPLRGERGLR</sequence>
<feature type="region of interest" description="Disordered" evidence="1">
    <location>
        <begin position="249"/>
        <end position="274"/>
    </location>
</feature>
<dbReference type="AlphaFoldDB" id="A0A3G8MAI8"/>
<dbReference type="PANTHER" id="PTHR33498:SF1">
    <property type="entry name" value="TRANSPOSASE FOR INSERTION SEQUENCE ELEMENT IS1557"/>
    <property type="match status" value="1"/>
</dbReference>
<accession>A0A3G8MAI8</accession>
<protein>
    <submittedName>
        <fullName evidence="4">ISL3 family transposase</fullName>
    </submittedName>
</protein>
<evidence type="ECO:0000313" key="4">
    <source>
        <dbReference type="EMBL" id="AZG78826.1"/>
    </source>
</evidence>
<evidence type="ECO:0000256" key="1">
    <source>
        <dbReference type="SAM" id="MobiDB-lite"/>
    </source>
</evidence>
<dbReference type="EMBL" id="CP034087">
    <property type="protein sequence ID" value="AZG78826.1"/>
    <property type="molecule type" value="Genomic_DNA"/>
</dbReference>
<dbReference type="Pfam" id="PF14690">
    <property type="entry name" value="Zn_ribbon_ISL3"/>
    <property type="match status" value="1"/>
</dbReference>
<organism evidence="4 5">
    <name type="scientific">Methylocystis rosea</name>
    <dbReference type="NCBI Taxonomy" id="173366"/>
    <lineage>
        <taxon>Bacteria</taxon>
        <taxon>Pseudomonadati</taxon>
        <taxon>Pseudomonadota</taxon>
        <taxon>Alphaproteobacteria</taxon>
        <taxon>Hyphomicrobiales</taxon>
        <taxon>Methylocystaceae</taxon>
        <taxon>Methylocystis</taxon>
    </lineage>
</organism>
<dbReference type="NCBIfam" id="NF033550">
    <property type="entry name" value="transpos_ISL3"/>
    <property type="match status" value="1"/>
</dbReference>
<feature type="domain" description="Transposase IS204/IS1001/IS1096/IS1165 DDE" evidence="2">
    <location>
        <begin position="155"/>
        <end position="240"/>
    </location>
</feature>
<dbReference type="Proteomes" id="UP000273982">
    <property type="component" value="Plasmid pGW6_1"/>
</dbReference>
<evidence type="ECO:0000259" key="2">
    <source>
        <dbReference type="Pfam" id="PF01610"/>
    </source>
</evidence>
<name>A0A3G8MAI8_9HYPH</name>
<evidence type="ECO:0000313" key="5">
    <source>
        <dbReference type="Proteomes" id="UP000273982"/>
    </source>
</evidence>
<dbReference type="RefSeq" id="WP_124740336.1">
    <property type="nucleotide sequence ID" value="NZ_CP034087.1"/>
</dbReference>
<dbReference type="InterPro" id="IPR029261">
    <property type="entry name" value="Transposase_Znf"/>
</dbReference>
<dbReference type="Pfam" id="PF01610">
    <property type="entry name" value="DDE_Tnp_ISL3"/>
    <property type="match status" value="1"/>
</dbReference>
<dbReference type="KEGG" id="mros:EHO51_18495"/>
<reference evidence="4 5" key="1">
    <citation type="submission" date="2018-11" db="EMBL/GenBank/DDBJ databases">
        <title>Genome squencing of methanotrophic bacteria isolated from alkaline groundwater in Korea.</title>
        <authorList>
            <person name="Nguyen L.N."/>
        </authorList>
    </citation>
    <scope>NUCLEOTIDE SEQUENCE [LARGE SCALE GENOMIC DNA]</scope>
    <source>
        <strain evidence="4 5">GW6</strain>
        <plasmid evidence="5">pgw6_1</plasmid>
    </source>
</reference>
<feature type="domain" description="Transposase IS204/IS1001/IS1096/IS1165 zinc-finger" evidence="3">
    <location>
        <begin position="36"/>
        <end position="77"/>
    </location>
</feature>
<proteinExistence type="predicted"/>
<dbReference type="InterPro" id="IPR002560">
    <property type="entry name" value="Transposase_DDE"/>
</dbReference>